<dbReference type="Proteomes" id="UP000501690">
    <property type="component" value="Linkage Group LG7"/>
</dbReference>
<sequence>MVYKSASLGLERAVRRRPSRLKRPTTVMEDDLHRGRRCPRHQHLARILLRGQQTLQCRWRLHSGINQSRTTKSSSWCRASTAYCTVCEPPHEWLVRVRQRN</sequence>
<organism evidence="1 2">
    <name type="scientific">Vigna unguiculata</name>
    <name type="common">Cowpea</name>
    <dbReference type="NCBI Taxonomy" id="3917"/>
    <lineage>
        <taxon>Eukaryota</taxon>
        <taxon>Viridiplantae</taxon>
        <taxon>Streptophyta</taxon>
        <taxon>Embryophyta</taxon>
        <taxon>Tracheophyta</taxon>
        <taxon>Spermatophyta</taxon>
        <taxon>Magnoliopsida</taxon>
        <taxon>eudicotyledons</taxon>
        <taxon>Gunneridae</taxon>
        <taxon>Pentapetalae</taxon>
        <taxon>rosids</taxon>
        <taxon>fabids</taxon>
        <taxon>Fabales</taxon>
        <taxon>Fabaceae</taxon>
        <taxon>Papilionoideae</taxon>
        <taxon>50 kb inversion clade</taxon>
        <taxon>NPAAA clade</taxon>
        <taxon>indigoferoid/millettioid clade</taxon>
        <taxon>Phaseoleae</taxon>
        <taxon>Vigna</taxon>
    </lineage>
</organism>
<proteinExistence type="predicted"/>
<dbReference type="AlphaFoldDB" id="A0A4D6MHK6"/>
<accession>A0A4D6MHK6</accession>
<name>A0A4D6MHK6_VIGUN</name>
<protein>
    <submittedName>
        <fullName evidence="1">Uncharacterized protein</fullName>
    </submittedName>
</protein>
<evidence type="ECO:0000313" key="1">
    <source>
        <dbReference type="EMBL" id="QCE00032.1"/>
    </source>
</evidence>
<evidence type="ECO:0000313" key="2">
    <source>
        <dbReference type="Proteomes" id="UP000501690"/>
    </source>
</evidence>
<dbReference type="EMBL" id="CP039351">
    <property type="protein sequence ID" value="QCE00032.1"/>
    <property type="molecule type" value="Genomic_DNA"/>
</dbReference>
<gene>
    <name evidence="1" type="ORF">DEO72_LG7g1318</name>
</gene>
<keyword evidence="2" id="KW-1185">Reference proteome</keyword>
<reference evidence="1 2" key="1">
    <citation type="submission" date="2019-04" db="EMBL/GenBank/DDBJ databases">
        <title>An improved genome assembly and genetic linkage map for asparagus bean, Vigna unguiculata ssp. sesquipedialis.</title>
        <authorList>
            <person name="Xia Q."/>
            <person name="Zhang R."/>
            <person name="Dong Y."/>
        </authorList>
    </citation>
    <scope>NUCLEOTIDE SEQUENCE [LARGE SCALE GENOMIC DNA]</scope>
    <source>
        <tissue evidence="1">Leaf</tissue>
    </source>
</reference>